<comment type="caution">
    <text evidence="1">The sequence shown here is derived from an EMBL/GenBank/DDBJ whole genome shotgun (WGS) entry which is preliminary data.</text>
</comment>
<evidence type="ECO:0000313" key="1">
    <source>
        <dbReference type="EMBL" id="KAJ7558610.1"/>
    </source>
</evidence>
<gene>
    <name evidence="1" type="ORF">O6H91_04G048000</name>
</gene>
<reference evidence="2" key="1">
    <citation type="journal article" date="2024" name="Proc. Natl. Acad. Sci. U.S.A.">
        <title>Extraordinary preservation of gene collinearity over three hundred million years revealed in homosporous lycophytes.</title>
        <authorList>
            <person name="Li C."/>
            <person name="Wickell D."/>
            <person name="Kuo L.Y."/>
            <person name="Chen X."/>
            <person name="Nie B."/>
            <person name="Liao X."/>
            <person name="Peng D."/>
            <person name="Ji J."/>
            <person name="Jenkins J."/>
            <person name="Williams M."/>
            <person name="Shu S."/>
            <person name="Plott C."/>
            <person name="Barry K."/>
            <person name="Rajasekar S."/>
            <person name="Grimwood J."/>
            <person name="Han X."/>
            <person name="Sun S."/>
            <person name="Hou Z."/>
            <person name="He W."/>
            <person name="Dai G."/>
            <person name="Sun C."/>
            <person name="Schmutz J."/>
            <person name="Leebens-Mack J.H."/>
            <person name="Li F.W."/>
            <person name="Wang L."/>
        </authorList>
    </citation>
    <scope>NUCLEOTIDE SEQUENCE [LARGE SCALE GENOMIC DNA]</scope>
    <source>
        <strain evidence="2">cv. PW_Plant_1</strain>
    </source>
</reference>
<proteinExistence type="predicted"/>
<organism evidence="1 2">
    <name type="scientific">Diphasiastrum complanatum</name>
    <name type="common">Issler's clubmoss</name>
    <name type="synonym">Lycopodium complanatum</name>
    <dbReference type="NCBI Taxonomy" id="34168"/>
    <lineage>
        <taxon>Eukaryota</taxon>
        <taxon>Viridiplantae</taxon>
        <taxon>Streptophyta</taxon>
        <taxon>Embryophyta</taxon>
        <taxon>Tracheophyta</taxon>
        <taxon>Lycopodiopsida</taxon>
        <taxon>Lycopodiales</taxon>
        <taxon>Lycopodiaceae</taxon>
        <taxon>Lycopodioideae</taxon>
        <taxon>Diphasiastrum</taxon>
    </lineage>
</organism>
<sequence length="204" mass="22968">MQGAPSLIRAGYKQALAKLHPSPTHKPFLYALQQHKWVCQQPSIQPNKERPTSEMSSQLVIYEGHMSDVLRRVKVLSFTTCSLTAAGSPIITFFMYPGVSVFVKAAIASSMIILSASTTLGLHWFAGPYVHRLTWEPGSEQFDVKMLSWMGTYFNRTISIADVEAPDTQRPLVTFAAKGRFYFVDRDNFPDKKLLQKLIPGSRR</sequence>
<dbReference type="EMBL" id="CM055095">
    <property type="protein sequence ID" value="KAJ7558610.1"/>
    <property type="molecule type" value="Genomic_DNA"/>
</dbReference>
<dbReference type="Proteomes" id="UP001162992">
    <property type="component" value="Chromosome 4"/>
</dbReference>
<evidence type="ECO:0000313" key="2">
    <source>
        <dbReference type="Proteomes" id="UP001162992"/>
    </source>
</evidence>
<keyword evidence="2" id="KW-1185">Reference proteome</keyword>
<accession>A0ACC2DWS1</accession>
<protein>
    <submittedName>
        <fullName evidence="1">Uncharacterized protein</fullName>
    </submittedName>
</protein>
<name>A0ACC2DWS1_DIPCM</name>